<dbReference type="GO" id="GO:0071222">
    <property type="term" value="P:cellular response to lipopolysaccharide"/>
    <property type="evidence" value="ECO:0007669"/>
    <property type="project" value="TreeGrafter"/>
</dbReference>
<evidence type="ECO:0000256" key="9">
    <source>
        <dbReference type="ARBA" id="ARBA00023180"/>
    </source>
</evidence>
<reference evidence="12" key="2">
    <citation type="submission" date="2025-09" db="UniProtKB">
        <authorList>
            <consortium name="Ensembl"/>
        </authorList>
    </citation>
    <scope>IDENTIFICATION</scope>
</reference>
<dbReference type="AlphaFoldDB" id="A0A3Q3N7D4"/>
<dbReference type="GO" id="GO:0009897">
    <property type="term" value="C:external side of plasma membrane"/>
    <property type="evidence" value="ECO:0007669"/>
    <property type="project" value="TreeGrafter"/>
</dbReference>
<dbReference type="GO" id="GO:0042102">
    <property type="term" value="P:positive regulation of T cell proliferation"/>
    <property type="evidence" value="ECO:0007669"/>
    <property type="project" value="TreeGrafter"/>
</dbReference>
<evidence type="ECO:0000313" key="13">
    <source>
        <dbReference type="Proteomes" id="UP000261660"/>
    </source>
</evidence>
<organism evidence="12 13">
    <name type="scientific">Labrus bergylta</name>
    <name type="common">ballan wrasse</name>
    <dbReference type="NCBI Taxonomy" id="56723"/>
    <lineage>
        <taxon>Eukaryota</taxon>
        <taxon>Metazoa</taxon>
        <taxon>Chordata</taxon>
        <taxon>Craniata</taxon>
        <taxon>Vertebrata</taxon>
        <taxon>Euteleostomi</taxon>
        <taxon>Actinopterygii</taxon>
        <taxon>Neopterygii</taxon>
        <taxon>Teleostei</taxon>
        <taxon>Neoteleostei</taxon>
        <taxon>Acanthomorphata</taxon>
        <taxon>Eupercaria</taxon>
        <taxon>Labriformes</taxon>
        <taxon>Labridae</taxon>
        <taxon>Labrus</taxon>
    </lineage>
</organism>
<accession>A0A3Q3N7D4</accession>
<reference evidence="12" key="1">
    <citation type="submission" date="2025-08" db="UniProtKB">
        <authorList>
            <consortium name="Ensembl"/>
        </authorList>
    </citation>
    <scope>IDENTIFICATION</scope>
</reference>
<evidence type="ECO:0000313" key="12">
    <source>
        <dbReference type="Ensembl" id="ENSLBEP00000029835.1"/>
    </source>
</evidence>
<evidence type="ECO:0000256" key="10">
    <source>
        <dbReference type="ARBA" id="ARBA00023319"/>
    </source>
</evidence>
<keyword evidence="6" id="KW-0472">Membrane</keyword>
<evidence type="ECO:0000256" key="8">
    <source>
        <dbReference type="ARBA" id="ARBA00023170"/>
    </source>
</evidence>
<evidence type="ECO:0000256" key="4">
    <source>
        <dbReference type="ARBA" id="ARBA00022729"/>
    </source>
</evidence>
<dbReference type="GO" id="GO:0042130">
    <property type="term" value="P:negative regulation of T cell proliferation"/>
    <property type="evidence" value="ECO:0007669"/>
    <property type="project" value="TreeGrafter"/>
</dbReference>
<keyword evidence="9" id="KW-0325">Glycoprotein</keyword>
<dbReference type="GO" id="GO:0031295">
    <property type="term" value="P:T cell costimulation"/>
    <property type="evidence" value="ECO:0007669"/>
    <property type="project" value="TreeGrafter"/>
</dbReference>
<keyword evidence="13" id="KW-1185">Reference proteome</keyword>
<evidence type="ECO:0000256" key="3">
    <source>
        <dbReference type="ARBA" id="ARBA00022692"/>
    </source>
</evidence>
<keyword evidence="2" id="KW-1003">Cell membrane</keyword>
<protein>
    <submittedName>
        <fullName evidence="12">Uncharacterized LOC110000223</fullName>
    </submittedName>
</protein>
<dbReference type="GO" id="GO:0006955">
    <property type="term" value="P:immune response"/>
    <property type="evidence" value="ECO:0007669"/>
    <property type="project" value="TreeGrafter"/>
</dbReference>
<keyword evidence="10" id="KW-0393">Immunoglobulin domain</keyword>
<evidence type="ECO:0000256" key="6">
    <source>
        <dbReference type="ARBA" id="ARBA00023136"/>
    </source>
</evidence>
<evidence type="ECO:0000256" key="2">
    <source>
        <dbReference type="ARBA" id="ARBA00022475"/>
    </source>
</evidence>
<keyword evidence="4" id="KW-0732">Signal</keyword>
<dbReference type="InterPro" id="IPR003599">
    <property type="entry name" value="Ig_sub"/>
</dbReference>
<dbReference type="STRING" id="56723.ENSLBEP00000029835"/>
<dbReference type="Proteomes" id="UP000261660">
    <property type="component" value="Unplaced"/>
</dbReference>
<evidence type="ECO:0000256" key="1">
    <source>
        <dbReference type="ARBA" id="ARBA00004251"/>
    </source>
</evidence>
<dbReference type="Gene3D" id="2.60.40.10">
    <property type="entry name" value="Immunoglobulins"/>
    <property type="match status" value="1"/>
</dbReference>
<evidence type="ECO:0000259" key="11">
    <source>
        <dbReference type="SMART" id="SM00409"/>
    </source>
</evidence>
<keyword evidence="7" id="KW-1015">Disulfide bond</keyword>
<name>A0A3Q3N7D4_9LABR</name>
<proteinExistence type="predicted"/>
<dbReference type="SMART" id="SM00409">
    <property type="entry name" value="IG"/>
    <property type="match status" value="2"/>
</dbReference>
<dbReference type="GO" id="GO:0007166">
    <property type="term" value="P:cell surface receptor signaling pathway"/>
    <property type="evidence" value="ECO:0007669"/>
    <property type="project" value="TreeGrafter"/>
</dbReference>
<keyword evidence="8" id="KW-0675">Receptor</keyword>
<dbReference type="GeneTree" id="ENSGT01030000234828"/>
<dbReference type="InParanoid" id="A0A3Q3N7D4"/>
<dbReference type="PANTHER" id="PTHR25466">
    <property type="entry name" value="T-LYMPHOCYTE ACTIVATION ANTIGEN"/>
    <property type="match status" value="1"/>
</dbReference>
<dbReference type="InterPro" id="IPR051713">
    <property type="entry name" value="T-cell_Activation_Regulation"/>
</dbReference>
<dbReference type="InterPro" id="IPR036179">
    <property type="entry name" value="Ig-like_dom_sf"/>
</dbReference>
<keyword evidence="5" id="KW-1133">Transmembrane helix</keyword>
<sequence>MIPYPATPSSPYEEGGAREQNRNLTFIKRDPDWKRSHSTIRAESRQEEKRTELDYQTAAIMKTTTHKWFFRHLLCFLVGTLVDSSSLPSSTLPRPVNTKVGEQAVLPCSWKTRLGEREMELPACHIQWKNPANTVFEQLGQRKFEAPGFEGRVGVQEEMLGSGDCSLIIRDVQIMDMGRYESFMVVDGAWSTKTRVFIQSVKLLVSDHKSLQTRAPGEDLVLDLHTSHSVRVIFQGRNSSDWTDLWMKDDENSQRLEKHPLKGQLIIKSLKISDEGLYKVLDEHGLSVSTVKLSVEEGANSPKLSQTQDNQQSTDGASTHSFSALLLLSVLVTTFQSLHLS</sequence>
<keyword evidence="3" id="KW-0812">Transmembrane</keyword>
<comment type="subcellular location">
    <subcellularLocation>
        <location evidence="1">Cell membrane</location>
        <topology evidence="1">Single-pass type I membrane protein</topology>
    </subcellularLocation>
</comment>
<dbReference type="SUPFAM" id="SSF48726">
    <property type="entry name" value="Immunoglobulin"/>
    <property type="match status" value="1"/>
</dbReference>
<feature type="domain" description="Immunoglobulin" evidence="11">
    <location>
        <begin position="209"/>
        <end position="296"/>
    </location>
</feature>
<feature type="domain" description="Immunoglobulin" evidence="11">
    <location>
        <begin position="93"/>
        <end position="199"/>
    </location>
</feature>
<dbReference type="PANTHER" id="PTHR25466:SF11">
    <property type="entry name" value="GALECTIN 17-RELATED"/>
    <property type="match status" value="1"/>
</dbReference>
<evidence type="ECO:0000256" key="7">
    <source>
        <dbReference type="ARBA" id="ARBA00023157"/>
    </source>
</evidence>
<dbReference type="InterPro" id="IPR013783">
    <property type="entry name" value="Ig-like_fold"/>
</dbReference>
<evidence type="ECO:0000256" key="5">
    <source>
        <dbReference type="ARBA" id="ARBA00022989"/>
    </source>
</evidence>
<dbReference type="Ensembl" id="ENSLBET00000031236.1">
    <property type="protein sequence ID" value="ENSLBEP00000029835.1"/>
    <property type="gene ID" value="ENSLBEG00000022575.1"/>
</dbReference>